<reference evidence="1" key="1">
    <citation type="submission" date="2023-10" db="EMBL/GenBank/DDBJ databases">
        <authorList>
            <person name="Domelevo Entfellner J.-B."/>
        </authorList>
    </citation>
    <scope>NUCLEOTIDE SEQUENCE</scope>
</reference>
<gene>
    <name evidence="1" type="ORF">AYBTSS11_LOCUS18675</name>
</gene>
<proteinExistence type="predicted"/>
<feature type="non-terminal residue" evidence="1">
    <location>
        <position position="1"/>
    </location>
</feature>
<dbReference type="Proteomes" id="UP001189624">
    <property type="component" value="Chromosome 6"/>
</dbReference>
<keyword evidence="2" id="KW-1185">Reference proteome</keyword>
<sequence length="86" mass="9833">FSRFYWTGRFEICEYNKYAAAELTPTIENLTVLHCYMLLEASNSLRRVVAGGDWDFRNLGTYGFVTALAVVVMADQPWIPNSANFE</sequence>
<evidence type="ECO:0000313" key="2">
    <source>
        <dbReference type="Proteomes" id="UP001189624"/>
    </source>
</evidence>
<name>A0AA86TCG3_9FABA</name>
<dbReference type="Gramene" id="rna-AYBTSS11_LOCUS18675">
    <property type="protein sequence ID" value="CAJ1961334.1"/>
    <property type="gene ID" value="gene-AYBTSS11_LOCUS18675"/>
</dbReference>
<dbReference type="AlphaFoldDB" id="A0AA86TCG3"/>
<organism evidence="1 2">
    <name type="scientific">Sphenostylis stenocarpa</name>
    <dbReference type="NCBI Taxonomy" id="92480"/>
    <lineage>
        <taxon>Eukaryota</taxon>
        <taxon>Viridiplantae</taxon>
        <taxon>Streptophyta</taxon>
        <taxon>Embryophyta</taxon>
        <taxon>Tracheophyta</taxon>
        <taxon>Spermatophyta</taxon>
        <taxon>Magnoliopsida</taxon>
        <taxon>eudicotyledons</taxon>
        <taxon>Gunneridae</taxon>
        <taxon>Pentapetalae</taxon>
        <taxon>rosids</taxon>
        <taxon>fabids</taxon>
        <taxon>Fabales</taxon>
        <taxon>Fabaceae</taxon>
        <taxon>Papilionoideae</taxon>
        <taxon>50 kb inversion clade</taxon>
        <taxon>NPAAA clade</taxon>
        <taxon>indigoferoid/millettioid clade</taxon>
        <taxon>Phaseoleae</taxon>
        <taxon>Sphenostylis</taxon>
    </lineage>
</organism>
<accession>A0AA86TCG3</accession>
<dbReference type="EMBL" id="OY731403">
    <property type="protein sequence ID" value="CAJ1961334.1"/>
    <property type="molecule type" value="Genomic_DNA"/>
</dbReference>
<protein>
    <submittedName>
        <fullName evidence="1">Uncharacterized protein</fullName>
    </submittedName>
</protein>
<evidence type="ECO:0000313" key="1">
    <source>
        <dbReference type="EMBL" id="CAJ1961334.1"/>
    </source>
</evidence>